<evidence type="ECO:0000313" key="1">
    <source>
        <dbReference type="EMBL" id="NHZ38377.1"/>
    </source>
</evidence>
<comment type="caution">
    <text evidence="1">The sequence shown here is derived from an EMBL/GenBank/DDBJ whole genome shotgun (WGS) entry which is preliminary data.</text>
</comment>
<dbReference type="Proteomes" id="UP000785613">
    <property type="component" value="Unassembled WGS sequence"/>
</dbReference>
<name>A0ABX0M2D6_9BURK</name>
<gene>
    <name evidence="1" type="ORF">F0185_33050</name>
</gene>
<reference evidence="1 2" key="1">
    <citation type="submission" date="2019-09" db="EMBL/GenBank/DDBJ databases">
        <title>Taxonomy of Antarctic Massilia spp.: description of Massilia rubra sp. nov., Massilia aquatica sp. nov., Massilia mucilaginosa sp. nov., Massilia frigida sp. nov. isolated from streams, lakes and regoliths.</title>
        <authorList>
            <person name="Holochova P."/>
            <person name="Sedlacek I."/>
            <person name="Kralova S."/>
            <person name="Maslanova I."/>
            <person name="Busse H.-J."/>
            <person name="Stankova E."/>
            <person name="Vrbovska V."/>
            <person name="Kovarovic V."/>
            <person name="Bartak M."/>
            <person name="Svec P."/>
            <person name="Pantucek R."/>
        </authorList>
    </citation>
    <scope>NUCLEOTIDE SEQUENCE [LARGE SCALE GENOMIC DNA]</scope>
    <source>
        <strain evidence="1 2">CCM 8692</strain>
    </source>
</reference>
<dbReference type="EMBL" id="VUYU01000047">
    <property type="protein sequence ID" value="NHZ38377.1"/>
    <property type="molecule type" value="Genomic_DNA"/>
</dbReference>
<dbReference type="Gene3D" id="3.55.50.10">
    <property type="entry name" value="Baseplate protein-like domains"/>
    <property type="match status" value="1"/>
</dbReference>
<dbReference type="SUPFAM" id="SSF69279">
    <property type="entry name" value="Phage tail proteins"/>
    <property type="match status" value="1"/>
</dbReference>
<sequence>MPASRTLADEIMQKTRCPSPSTLWPGRRSTTSAYQFRASCWPGGADYVDTTRLLRFYSPIKGLLIESMSGTTTISDQYIFNLSLISKDGAIELKTLMGKNVSVGVLMADGSESYINGYVNLFGFSHSDGGFAFYHAEIVPWLTYLKRRVNSRIFQDLNVLGVLDKIYKGDHGGLATYEFRTSKSYPPENYIVQYDETGEHFTCRLMEKYGLFYYFEHSAGSHIMVINDDSCNAGFCPPFAGKCKVFRAPRITGKSRVIAGRDAGRCAFLMSDRAASRPFYGR</sequence>
<dbReference type="Pfam" id="PF05954">
    <property type="entry name" value="Phage_GPD"/>
    <property type="match status" value="1"/>
</dbReference>
<proteinExistence type="predicted"/>
<organism evidence="1 2">
    <name type="scientific">Massilia rubra</name>
    <dbReference type="NCBI Taxonomy" id="2607910"/>
    <lineage>
        <taxon>Bacteria</taxon>
        <taxon>Pseudomonadati</taxon>
        <taxon>Pseudomonadota</taxon>
        <taxon>Betaproteobacteria</taxon>
        <taxon>Burkholderiales</taxon>
        <taxon>Oxalobacteraceae</taxon>
        <taxon>Telluria group</taxon>
        <taxon>Massilia</taxon>
    </lineage>
</organism>
<evidence type="ECO:0000313" key="2">
    <source>
        <dbReference type="Proteomes" id="UP000785613"/>
    </source>
</evidence>
<protein>
    <recommendedName>
        <fullName evidence="3">Type VI secretion system tip protein VgrG</fullName>
    </recommendedName>
</protein>
<keyword evidence="2" id="KW-1185">Reference proteome</keyword>
<accession>A0ABX0M2D6</accession>
<evidence type="ECO:0008006" key="3">
    <source>
        <dbReference type="Google" id="ProtNLM"/>
    </source>
</evidence>